<evidence type="ECO:0000256" key="5">
    <source>
        <dbReference type="ARBA" id="ARBA00022827"/>
    </source>
</evidence>
<evidence type="ECO:0000313" key="12">
    <source>
        <dbReference type="Proteomes" id="UP000298061"/>
    </source>
</evidence>
<keyword evidence="3 8" id="KW-0285">Flavoprotein</keyword>
<dbReference type="SUPFAM" id="SSF54373">
    <property type="entry name" value="FAD-linked reductases, C-terminal domain"/>
    <property type="match status" value="1"/>
</dbReference>
<dbReference type="PANTHER" id="PTHR11552:SF201">
    <property type="entry name" value="GLUCOSE-METHANOL-CHOLINE OXIDOREDUCTASE N-TERMINAL DOMAIN-CONTAINING PROTEIN"/>
    <property type="match status" value="1"/>
</dbReference>
<evidence type="ECO:0000256" key="3">
    <source>
        <dbReference type="ARBA" id="ARBA00022630"/>
    </source>
</evidence>
<evidence type="ECO:0000256" key="1">
    <source>
        <dbReference type="ARBA" id="ARBA00001974"/>
    </source>
</evidence>
<proteinExistence type="inferred from homology"/>
<comment type="cofactor">
    <cofactor evidence="1 7">
        <name>FAD</name>
        <dbReference type="ChEBI" id="CHEBI:57692"/>
    </cofactor>
</comment>
<sequence length="537" mass="60287">MLVSVQDVSAKSYDYIVVGGGTAGLTLAVRLSEDSNISVLVLEAGGANIDDPAILRPASYGSHLKNDDYDWNHRTTPQKYSGDVQYDWPRGKVLGGSSAINFMCWTRPPAAEIDDIERLGNPGWNWKNFKKYSDKLERFVEPTAEIAKKHELRTEGWMTSKVGSIIAAFPGTLYTPELEFQKSLLKFGIPYAKDPLGGDPKGLFFNPQTVDPVDSTRSYAVTAACNRLVTEERADGTVVGKTVEFEHDGKTHTVNIGKEVIVSAGALKTPKILELSGIGKKSVLERLNMPVQLDLPVGENVQEHMYIDVTFELRDEVDTLSLDALRDPKALEKHVELQKKNEGCFSIGLMGYSFMPLQAYSPRADEIHKAAKNKILANKDKYAPGVFEQMKVHIDRLDRRAPGCEYVNFPGFLSFPNPPKPGKKYFTMLVAMNHMFSRGTIHSTSKDPHANPEYDPQYFIEQIDLDTFVECVKFIQRRFKDIIGAEIDLGPKCTTDEQLQDWVKKYMNTTYHHVSIHTYPLHVQNYTTLLIVIVLCT</sequence>
<dbReference type="InterPro" id="IPR007867">
    <property type="entry name" value="GMC_OxRtase_C"/>
</dbReference>
<evidence type="ECO:0000256" key="6">
    <source>
        <dbReference type="ARBA" id="ARBA00023002"/>
    </source>
</evidence>
<evidence type="ECO:0000256" key="7">
    <source>
        <dbReference type="PIRSR" id="PIRSR000137-2"/>
    </source>
</evidence>
<dbReference type="SUPFAM" id="SSF51905">
    <property type="entry name" value="FAD/NAD(P)-binding domain"/>
    <property type="match status" value="1"/>
</dbReference>
<gene>
    <name evidence="11" type="ORF">EWM64_g9386</name>
</gene>
<dbReference type="PROSITE" id="PS00623">
    <property type="entry name" value="GMC_OXRED_1"/>
    <property type="match status" value="1"/>
</dbReference>
<feature type="domain" description="Glucose-methanol-choline oxidoreductase N-terminal" evidence="10">
    <location>
        <begin position="265"/>
        <end position="279"/>
    </location>
</feature>
<evidence type="ECO:0000313" key="11">
    <source>
        <dbReference type="EMBL" id="TFY74626.1"/>
    </source>
</evidence>
<evidence type="ECO:0000259" key="9">
    <source>
        <dbReference type="PROSITE" id="PS00623"/>
    </source>
</evidence>
<feature type="domain" description="Glucose-methanol-choline oxidoreductase N-terminal" evidence="9">
    <location>
        <begin position="91"/>
        <end position="114"/>
    </location>
</feature>
<dbReference type="InterPro" id="IPR000172">
    <property type="entry name" value="GMC_OxRdtase_N"/>
</dbReference>
<dbReference type="OrthoDB" id="269227at2759"/>
<evidence type="ECO:0000256" key="2">
    <source>
        <dbReference type="ARBA" id="ARBA00010790"/>
    </source>
</evidence>
<keyword evidence="12" id="KW-1185">Reference proteome</keyword>
<reference evidence="11 12" key="1">
    <citation type="submission" date="2019-02" db="EMBL/GenBank/DDBJ databases">
        <title>Genome sequencing of the rare red list fungi Hericium alpestre (H. flagellum).</title>
        <authorList>
            <person name="Buettner E."/>
            <person name="Kellner H."/>
        </authorList>
    </citation>
    <scope>NUCLEOTIDE SEQUENCE [LARGE SCALE GENOMIC DNA]</scope>
    <source>
        <strain evidence="11 12">DSM 108284</strain>
    </source>
</reference>
<dbReference type="Pfam" id="PF00732">
    <property type="entry name" value="GMC_oxred_N"/>
    <property type="match status" value="2"/>
</dbReference>
<dbReference type="Gene3D" id="3.50.50.60">
    <property type="entry name" value="FAD/NAD(P)-binding domain"/>
    <property type="match status" value="1"/>
</dbReference>
<dbReference type="Pfam" id="PF05199">
    <property type="entry name" value="GMC_oxred_C"/>
    <property type="match status" value="1"/>
</dbReference>
<dbReference type="Gene3D" id="3.30.560.10">
    <property type="entry name" value="Glucose Oxidase, domain 3"/>
    <property type="match status" value="1"/>
</dbReference>
<evidence type="ECO:0000256" key="4">
    <source>
        <dbReference type="ARBA" id="ARBA00022729"/>
    </source>
</evidence>
<name>A0A4Y9ZIM4_9AGAM</name>
<dbReference type="Proteomes" id="UP000298061">
    <property type="component" value="Unassembled WGS sequence"/>
</dbReference>
<dbReference type="PROSITE" id="PS00624">
    <property type="entry name" value="GMC_OXRED_2"/>
    <property type="match status" value="1"/>
</dbReference>
<dbReference type="InterPro" id="IPR012132">
    <property type="entry name" value="GMC_OxRdtase"/>
</dbReference>
<dbReference type="InterPro" id="IPR036188">
    <property type="entry name" value="FAD/NAD-bd_sf"/>
</dbReference>
<keyword evidence="4" id="KW-0732">Signal</keyword>
<accession>A0A4Y9ZIM4</accession>
<dbReference type="GO" id="GO:0050660">
    <property type="term" value="F:flavin adenine dinucleotide binding"/>
    <property type="evidence" value="ECO:0007669"/>
    <property type="project" value="InterPro"/>
</dbReference>
<dbReference type="EMBL" id="SFCI01001977">
    <property type="protein sequence ID" value="TFY74626.1"/>
    <property type="molecule type" value="Genomic_DNA"/>
</dbReference>
<evidence type="ECO:0000256" key="8">
    <source>
        <dbReference type="RuleBase" id="RU003968"/>
    </source>
</evidence>
<comment type="caution">
    <text evidence="11">The sequence shown here is derived from an EMBL/GenBank/DDBJ whole genome shotgun (WGS) entry which is preliminary data.</text>
</comment>
<dbReference type="PANTHER" id="PTHR11552">
    <property type="entry name" value="GLUCOSE-METHANOL-CHOLINE GMC OXIDOREDUCTASE"/>
    <property type="match status" value="1"/>
</dbReference>
<organism evidence="11 12">
    <name type="scientific">Hericium alpestre</name>
    <dbReference type="NCBI Taxonomy" id="135208"/>
    <lineage>
        <taxon>Eukaryota</taxon>
        <taxon>Fungi</taxon>
        <taxon>Dikarya</taxon>
        <taxon>Basidiomycota</taxon>
        <taxon>Agaricomycotina</taxon>
        <taxon>Agaricomycetes</taxon>
        <taxon>Russulales</taxon>
        <taxon>Hericiaceae</taxon>
        <taxon>Hericium</taxon>
    </lineage>
</organism>
<dbReference type="GO" id="GO:0016614">
    <property type="term" value="F:oxidoreductase activity, acting on CH-OH group of donors"/>
    <property type="evidence" value="ECO:0007669"/>
    <property type="project" value="InterPro"/>
</dbReference>
<evidence type="ECO:0000259" key="10">
    <source>
        <dbReference type="PROSITE" id="PS00624"/>
    </source>
</evidence>
<keyword evidence="6" id="KW-0560">Oxidoreductase</keyword>
<feature type="binding site" evidence="7">
    <location>
        <position position="93"/>
    </location>
    <ligand>
        <name>FAD</name>
        <dbReference type="ChEBI" id="CHEBI:57692"/>
    </ligand>
</feature>
<dbReference type="STRING" id="135208.A0A4Y9ZIM4"/>
<protein>
    <recommendedName>
        <fullName evidence="9 10">Glucose-methanol-choline oxidoreductase N-terminal domain-containing protein</fullName>
    </recommendedName>
</protein>
<dbReference type="AlphaFoldDB" id="A0A4Y9ZIM4"/>
<keyword evidence="5 7" id="KW-0274">FAD</keyword>
<comment type="similarity">
    <text evidence="2 8">Belongs to the GMC oxidoreductase family.</text>
</comment>
<dbReference type="PIRSF" id="PIRSF000137">
    <property type="entry name" value="Alcohol_oxidase"/>
    <property type="match status" value="1"/>
</dbReference>